<dbReference type="PROSITE" id="PS00171">
    <property type="entry name" value="TIM_1"/>
    <property type="match status" value="1"/>
</dbReference>
<dbReference type="Pfam" id="PF00121">
    <property type="entry name" value="TIM"/>
    <property type="match status" value="1"/>
</dbReference>
<evidence type="ECO:0000256" key="4">
    <source>
        <dbReference type="ARBA" id="ARBA00022490"/>
    </source>
</evidence>
<comment type="pathway">
    <text evidence="1 7 8">Carbohydrate degradation; glycolysis; D-glyceraldehyde 3-phosphate from glycerone phosphate: step 1/1.</text>
</comment>
<evidence type="ECO:0000313" key="9">
    <source>
        <dbReference type="EMBL" id="AFM22805.1"/>
    </source>
</evidence>
<dbReference type="Gene3D" id="3.20.20.70">
    <property type="entry name" value="Aldolase class I"/>
    <property type="match status" value="1"/>
</dbReference>
<dbReference type="FunFam" id="3.20.20.70:FF:000016">
    <property type="entry name" value="Triosephosphate isomerase"/>
    <property type="match status" value="1"/>
</dbReference>
<evidence type="ECO:0000256" key="3">
    <source>
        <dbReference type="ARBA" id="ARBA00022432"/>
    </source>
</evidence>
<dbReference type="InterPro" id="IPR022896">
    <property type="entry name" value="TrioseP_Isoase_bac/euk"/>
</dbReference>
<dbReference type="PANTHER" id="PTHR21139:SF42">
    <property type="entry name" value="TRIOSEPHOSPHATE ISOMERASE"/>
    <property type="match status" value="1"/>
</dbReference>
<dbReference type="UniPathway" id="UPA00138"/>
<feature type="active site" description="Proton acceptor" evidence="7">
    <location>
        <position position="170"/>
    </location>
</feature>
<dbReference type="NCBIfam" id="TIGR00419">
    <property type="entry name" value="tim"/>
    <property type="match status" value="1"/>
</dbReference>
<dbReference type="GO" id="GO:0005829">
    <property type="term" value="C:cytosol"/>
    <property type="evidence" value="ECO:0007669"/>
    <property type="project" value="TreeGrafter"/>
</dbReference>
<dbReference type="eggNOG" id="COG0149">
    <property type="taxonomic scope" value="Bacteria"/>
</dbReference>
<dbReference type="AlphaFoldDB" id="I4BZR4"/>
<feature type="binding site" evidence="7">
    <location>
        <position position="176"/>
    </location>
    <ligand>
        <name>substrate</name>
    </ligand>
</feature>
<comment type="pathway">
    <text evidence="7 8">Carbohydrate biosynthesis; gluconeogenesis.</text>
</comment>
<comment type="similarity">
    <text evidence="2 7 8">Belongs to the triosephosphate isomerase family.</text>
</comment>
<comment type="subunit">
    <text evidence="7 8">Homodimer.</text>
</comment>
<dbReference type="InterPro" id="IPR035990">
    <property type="entry name" value="TIM_sf"/>
</dbReference>
<reference evidence="10" key="1">
    <citation type="submission" date="2012-06" db="EMBL/GenBank/DDBJ databases">
        <title>Complete sequence of chromosome of Desulfomonile tiedjei DSM 6799.</title>
        <authorList>
            <person name="Lucas S."/>
            <person name="Copeland A."/>
            <person name="Lapidus A."/>
            <person name="Glavina del Rio T."/>
            <person name="Dalin E."/>
            <person name="Tice H."/>
            <person name="Bruce D."/>
            <person name="Goodwin L."/>
            <person name="Pitluck S."/>
            <person name="Peters L."/>
            <person name="Ovchinnikova G."/>
            <person name="Zeytun A."/>
            <person name="Lu M."/>
            <person name="Kyrpides N."/>
            <person name="Mavromatis K."/>
            <person name="Ivanova N."/>
            <person name="Brettin T."/>
            <person name="Detter J.C."/>
            <person name="Han C."/>
            <person name="Larimer F."/>
            <person name="Land M."/>
            <person name="Hauser L."/>
            <person name="Markowitz V."/>
            <person name="Cheng J.-F."/>
            <person name="Hugenholtz P."/>
            <person name="Woyke T."/>
            <person name="Wu D."/>
            <person name="Spring S."/>
            <person name="Schroeder M."/>
            <person name="Brambilla E."/>
            <person name="Klenk H.-P."/>
            <person name="Eisen J.A."/>
        </authorList>
    </citation>
    <scope>NUCLEOTIDE SEQUENCE [LARGE SCALE GENOMIC DNA]</scope>
    <source>
        <strain evidence="10">ATCC 49306 / DSM 6799 / DCB-1</strain>
    </source>
</reference>
<proteinExistence type="inferred from homology"/>
<dbReference type="GO" id="GO:0046166">
    <property type="term" value="P:glyceraldehyde-3-phosphate biosynthetic process"/>
    <property type="evidence" value="ECO:0007669"/>
    <property type="project" value="TreeGrafter"/>
</dbReference>
<comment type="subcellular location">
    <subcellularLocation>
        <location evidence="7 8">Cytoplasm</location>
    </subcellularLocation>
</comment>
<comment type="catalytic activity">
    <reaction evidence="7 8">
        <text>D-glyceraldehyde 3-phosphate = dihydroxyacetone phosphate</text>
        <dbReference type="Rhea" id="RHEA:18585"/>
        <dbReference type="ChEBI" id="CHEBI:57642"/>
        <dbReference type="ChEBI" id="CHEBI:59776"/>
        <dbReference type="EC" id="5.3.1.1"/>
    </reaction>
</comment>
<keyword evidence="5 7" id="KW-0324">Glycolysis</keyword>
<evidence type="ECO:0000256" key="8">
    <source>
        <dbReference type="RuleBase" id="RU363013"/>
    </source>
</evidence>
<dbReference type="HOGENOM" id="CLU_024251_2_3_7"/>
<dbReference type="InterPro" id="IPR000652">
    <property type="entry name" value="Triosephosphate_isomerase"/>
</dbReference>
<keyword evidence="10" id="KW-1185">Reference proteome</keyword>
<accession>I4BZR4</accession>
<dbReference type="GO" id="GO:0006096">
    <property type="term" value="P:glycolytic process"/>
    <property type="evidence" value="ECO:0007669"/>
    <property type="project" value="UniProtKB-UniRule"/>
</dbReference>
<dbReference type="PROSITE" id="PS51440">
    <property type="entry name" value="TIM_2"/>
    <property type="match status" value="1"/>
</dbReference>
<dbReference type="UniPathway" id="UPA00109">
    <property type="reaction ID" value="UER00189"/>
</dbReference>
<dbReference type="GO" id="GO:0019563">
    <property type="term" value="P:glycerol catabolic process"/>
    <property type="evidence" value="ECO:0007669"/>
    <property type="project" value="TreeGrafter"/>
</dbReference>
<feature type="binding site" evidence="7">
    <location>
        <begin position="237"/>
        <end position="238"/>
    </location>
    <ligand>
        <name>substrate</name>
    </ligand>
</feature>
<dbReference type="SUPFAM" id="SSF51351">
    <property type="entry name" value="Triosephosphate isomerase (TIM)"/>
    <property type="match status" value="1"/>
</dbReference>
<comment type="function">
    <text evidence="7">Involved in the gluconeogenesis. Catalyzes stereospecifically the conversion of dihydroxyacetone phosphate (DHAP) to D-glyceraldehyde-3-phosphate (G3P).</text>
</comment>
<dbReference type="GO" id="GO:0004807">
    <property type="term" value="F:triose-phosphate isomerase activity"/>
    <property type="evidence" value="ECO:0007669"/>
    <property type="project" value="UniProtKB-UniRule"/>
</dbReference>
<feature type="active site" description="Electrophile" evidence="7">
    <location>
        <position position="98"/>
    </location>
</feature>
<dbReference type="OrthoDB" id="9809429at2"/>
<dbReference type="InterPro" id="IPR013785">
    <property type="entry name" value="Aldolase_TIM"/>
</dbReference>
<feature type="binding site" evidence="7">
    <location>
        <begin position="11"/>
        <end position="13"/>
    </location>
    <ligand>
        <name>substrate</name>
    </ligand>
</feature>
<keyword evidence="6 7" id="KW-0413">Isomerase</keyword>
<keyword evidence="4 7" id="KW-0963">Cytoplasm</keyword>
<dbReference type="GO" id="GO:0006094">
    <property type="term" value="P:gluconeogenesis"/>
    <property type="evidence" value="ECO:0007669"/>
    <property type="project" value="UniProtKB-UniRule"/>
</dbReference>
<evidence type="ECO:0000256" key="6">
    <source>
        <dbReference type="ARBA" id="ARBA00023235"/>
    </source>
</evidence>
<evidence type="ECO:0000256" key="5">
    <source>
        <dbReference type="ARBA" id="ARBA00023152"/>
    </source>
</evidence>
<evidence type="ECO:0000256" key="2">
    <source>
        <dbReference type="ARBA" id="ARBA00007422"/>
    </source>
</evidence>
<gene>
    <name evidence="7" type="primary">tpiA</name>
    <name evidence="9" type="ordered locus">Desti_0055</name>
</gene>
<dbReference type="STRING" id="706587.Desti_0055"/>
<evidence type="ECO:0000256" key="7">
    <source>
        <dbReference type="HAMAP-Rule" id="MF_00147"/>
    </source>
</evidence>
<protein>
    <recommendedName>
        <fullName evidence="7 8">Triosephosphate isomerase</fullName>
        <shortName evidence="7">TIM</shortName>
        <shortName evidence="7">TPI</shortName>
        <ecNumber evidence="7 8">5.3.1.1</ecNumber>
    </recommendedName>
    <alternativeName>
        <fullName evidence="7">Triose-phosphate isomerase</fullName>
    </alternativeName>
</protein>
<dbReference type="RefSeq" id="WP_014807964.1">
    <property type="nucleotide sequence ID" value="NC_018025.1"/>
</dbReference>
<organism evidence="9 10">
    <name type="scientific">Desulfomonile tiedjei (strain ATCC 49306 / DSM 6799 / DCB-1)</name>
    <dbReference type="NCBI Taxonomy" id="706587"/>
    <lineage>
        <taxon>Bacteria</taxon>
        <taxon>Pseudomonadati</taxon>
        <taxon>Thermodesulfobacteriota</taxon>
        <taxon>Desulfomonilia</taxon>
        <taxon>Desulfomonilales</taxon>
        <taxon>Desulfomonilaceae</taxon>
        <taxon>Desulfomonile</taxon>
    </lineage>
</organism>
<dbReference type="PANTHER" id="PTHR21139">
    <property type="entry name" value="TRIOSEPHOSPHATE ISOMERASE"/>
    <property type="match status" value="1"/>
</dbReference>
<dbReference type="CDD" id="cd00311">
    <property type="entry name" value="TIM"/>
    <property type="match status" value="1"/>
</dbReference>
<dbReference type="InterPro" id="IPR020861">
    <property type="entry name" value="Triosephosphate_isomerase_AS"/>
</dbReference>
<keyword evidence="3 7" id="KW-0312">Gluconeogenesis</keyword>
<dbReference type="EMBL" id="CP003360">
    <property type="protein sequence ID" value="AFM22805.1"/>
    <property type="molecule type" value="Genomic_DNA"/>
</dbReference>
<dbReference type="KEGG" id="dti:Desti_0055"/>
<dbReference type="Proteomes" id="UP000006055">
    <property type="component" value="Chromosome"/>
</dbReference>
<dbReference type="PATRIC" id="fig|706587.4.peg.58"/>
<evidence type="ECO:0000313" key="10">
    <source>
        <dbReference type="Proteomes" id="UP000006055"/>
    </source>
</evidence>
<sequence length="254" mass="27775">MANRTSIIAGNWKMHKTSSETRSFLEALKSAIADFEPNCEIVVAPPFTSIATAVAETDGTRIRVAAQNLHWEDRGAFTGEVSGPMVKEIGCSHVIIGHSERRQYFGETDESVNRKIQAAMRSGLVPIFCLGETLEEREAGKTFDVVKRQLIEGIGKIESPDPDRFVIAYEPVWAIGTGKTATPQQAQEVHEFLRTESAKILGQDFSDRTRILYGGSVKPDNTRSLLNQPDIDGGLVGGASLTVQDFLGIIKEAI</sequence>
<name>I4BZR4_DESTA</name>
<feature type="binding site" evidence="7">
    <location>
        <position position="216"/>
    </location>
    <ligand>
        <name>substrate</name>
    </ligand>
</feature>
<evidence type="ECO:0000256" key="1">
    <source>
        <dbReference type="ARBA" id="ARBA00004680"/>
    </source>
</evidence>
<dbReference type="EC" id="5.3.1.1" evidence="7 8"/>
<dbReference type="HAMAP" id="MF_00147_B">
    <property type="entry name" value="TIM_B"/>
    <property type="match status" value="1"/>
</dbReference>